<dbReference type="PROSITE" id="PS50114">
    <property type="entry name" value="GATA_ZN_FINGER_2"/>
    <property type="match status" value="1"/>
</dbReference>
<dbReference type="SUPFAM" id="SSF54791">
    <property type="entry name" value="Eukaryotic type KH-domain (KH-domain type I)"/>
    <property type="match status" value="5"/>
</dbReference>
<dbReference type="PANTHER" id="PTHR46125">
    <property type="entry name" value="GATA TRANSCRIPTION FACTOR 28"/>
    <property type="match status" value="1"/>
</dbReference>
<feature type="domain" description="Tify" evidence="18">
    <location>
        <begin position="847"/>
        <end position="882"/>
    </location>
</feature>
<dbReference type="InterPro" id="IPR036612">
    <property type="entry name" value="KH_dom_type_1_sf"/>
</dbReference>
<evidence type="ECO:0000259" key="16">
    <source>
        <dbReference type="PROSITE" id="PS50114"/>
    </source>
</evidence>
<evidence type="ECO:0000256" key="4">
    <source>
        <dbReference type="ARBA" id="ARBA00022723"/>
    </source>
</evidence>
<organism evidence="19 20">
    <name type="scientific">Gossypium australe</name>
    <dbReference type="NCBI Taxonomy" id="47621"/>
    <lineage>
        <taxon>Eukaryota</taxon>
        <taxon>Viridiplantae</taxon>
        <taxon>Streptophyta</taxon>
        <taxon>Embryophyta</taxon>
        <taxon>Tracheophyta</taxon>
        <taxon>Spermatophyta</taxon>
        <taxon>Magnoliopsida</taxon>
        <taxon>eudicotyledons</taxon>
        <taxon>Gunneridae</taxon>
        <taxon>Pentapetalae</taxon>
        <taxon>rosids</taxon>
        <taxon>malvids</taxon>
        <taxon>Malvales</taxon>
        <taxon>Malvaceae</taxon>
        <taxon>Malvoideae</taxon>
        <taxon>Gossypium</taxon>
    </lineage>
</organism>
<keyword evidence="5 12" id="KW-0863">Zinc-finger</keyword>
<protein>
    <submittedName>
        <fullName evidence="19">GATA transcription factor 28</fullName>
    </submittedName>
</protein>
<feature type="compositionally biased region" description="Polar residues" evidence="15">
    <location>
        <begin position="1067"/>
        <end position="1077"/>
    </location>
</feature>
<reference evidence="20" key="1">
    <citation type="journal article" date="2019" name="Plant Biotechnol. J.">
        <title>Genome sequencing of the Australian wild diploid species Gossypium australe highlights disease resistance and delayed gland morphogenesis.</title>
        <authorList>
            <person name="Cai Y."/>
            <person name="Cai X."/>
            <person name="Wang Q."/>
            <person name="Wang P."/>
            <person name="Zhang Y."/>
            <person name="Cai C."/>
            <person name="Xu Y."/>
            <person name="Wang K."/>
            <person name="Zhou Z."/>
            <person name="Wang C."/>
            <person name="Geng S."/>
            <person name="Li B."/>
            <person name="Dong Q."/>
            <person name="Hou Y."/>
            <person name="Wang H."/>
            <person name="Ai P."/>
            <person name="Liu Z."/>
            <person name="Yi F."/>
            <person name="Sun M."/>
            <person name="An G."/>
            <person name="Cheng J."/>
            <person name="Zhang Y."/>
            <person name="Shi Q."/>
            <person name="Xie Y."/>
            <person name="Shi X."/>
            <person name="Chang Y."/>
            <person name="Huang F."/>
            <person name="Chen Y."/>
            <person name="Hong S."/>
            <person name="Mi L."/>
            <person name="Sun Q."/>
            <person name="Zhang L."/>
            <person name="Zhou B."/>
            <person name="Peng R."/>
            <person name="Zhang X."/>
            <person name="Liu F."/>
        </authorList>
    </citation>
    <scope>NUCLEOTIDE SEQUENCE [LARGE SCALE GENOMIC DNA]</scope>
    <source>
        <strain evidence="20">cv. PA1801</strain>
    </source>
</reference>
<dbReference type="InterPro" id="IPR010399">
    <property type="entry name" value="Tify_dom"/>
</dbReference>
<evidence type="ECO:0000256" key="15">
    <source>
        <dbReference type="SAM" id="MobiDB-lite"/>
    </source>
</evidence>
<feature type="domain" description="CCT" evidence="17">
    <location>
        <begin position="914"/>
        <end position="956"/>
    </location>
</feature>
<dbReference type="PROSITE" id="PS00344">
    <property type="entry name" value="GATA_ZN_FINGER_1"/>
    <property type="match status" value="1"/>
</dbReference>
<feature type="compositionally biased region" description="Low complexity" evidence="15">
    <location>
        <begin position="1053"/>
        <end position="1066"/>
    </location>
</feature>
<dbReference type="SUPFAM" id="SSF57716">
    <property type="entry name" value="Glucocorticoid receptor-like (DNA-binding domain)"/>
    <property type="match status" value="1"/>
</dbReference>
<dbReference type="CDD" id="cd22459">
    <property type="entry name" value="KH-I_PEPPER_rpt1_like"/>
    <property type="match status" value="2"/>
</dbReference>
<dbReference type="InterPro" id="IPR004087">
    <property type="entry name" value="KH_dom"/>
</dbReference>
<evidence type="ECO:0000259" key="17">
    <source>
        <dbReference type="PROSITE" id="PS51017"/>
    </source>
</evidence>
<dbReference type="AlphaFoldDB" id="A0A5B6X4D1"/>
<feature type="region of interest" description="Disordered" evidence="15">
    <location>
        <begin position="778"/>
        <end position="810"/>
    </location>
</feature>
<dbReference type="OrthoDB" id="442947at2759"/>
<keyword evidence="8" id="KW-0238">DNA-binding</keyword>
<evidence type="ECO:0000256" key="12">
    <source>
        <dbReference type="PROSITE-ProRule" id="PRU00094"/>
    </source>
</evidence>
<dbReference type="InterPro" id="IPR045280">
    <property type="entry name" value="TIFY-like"/>
</dbReference>
<keyword evidence="9" id="KW-0010">Activator</keyword>
<dbReference type="PROSITE" id="PS50084">
    <property type="entry name" value="KH_TYPE_1"/>
    <property type="match status" value="5"/>
</dbReference>
<proteinExistence type="inferred from homology"/>
<feature type="region of interest" description="Disordered" evidence="15">
    <location>
        <begin position="1038"/>
        <end position="1077"/>
    </location>
</feature>
<evidence type="ECO:0000256" key="8">
    <source>
        <dbReference type="ARBA" id="ARBA00023125"/>
    </source>
</evidence>
<name>A0A5B6X4D1_9ROSI</name>
<dbReference type="Pfam" id="PF06200">
    <property type="entry name" value="tify"/>
    <property type="match status" value="1"/>
</dbReference>
<keyword evidence="20" id="KW-1185">Reference proteome</keyword>
<feature type="region of interest" description="Disordered" evidence="15">
    <location>
        <begin position="1"/>
        <end position="32"/>
    </location>
</feature>
<dbReference type="GO" id="GO:0006355">
    <property type="term" value="P:regulation of DNA-templated transcription"/>
    <property type="evidence" value="ECO:0007669"/>
    <property type="project" value="InterPro"/>
</dbReference>
<dbReference type="Proteomes" id="UP000325315">
    <property type="component" value="Unassembled WGS sequence"/>
</dbReference>
<evidence type="ECO:0000256" key="11">
    <source>
        <dbReference type="ARBA" id="ARBA00023242"/>
    </source>
</evidence>
<evidence type="ECO:0000256" key="9">
    <source>
        <dbReference type="ARBA" id="ARBA00023159"/>
    </source>
</evidence>
<evidence type="ECO:0000259" key="18">
    <source>
        <dbReference type="PROSITE" id="PS51320"/>
    </source>
</evidence>
<feature type="domain" description="GATA-type" evidence="16">
    <location>
        <begin position="981"/>
        <end position="1038"/>
    </location>
</feature>
<evidence type="ECO:0000256" key="3">
    <source>
        <dbReference type="ARBA" id="ARBA00007722"/>
    </source>
</evidence>
<dbReference type="InterPro" id="IPR004088">
    <property type="entry name" value="KH_dom_type_1"/>
</dbReference>
<evidence type="ECO:0000256" key="10">
    <source>
        <dbReference type="ARBA" id="ARBA00023163"/>
    </source>
</evidence>
<keyword evidence="7" id="KW-0805">Transcription regulation</keyword>
<dbReference type="GO" id="GO:0008270">
    <property type="term" value="F:zinc ion binding"/>
    <property type="evidence" value="ECO:0007669"/>
    <property type="project" value="UniProtKB-KW"/>
</dbReference>
<keyword evidence="6" id="KW-0862">Zinc</keyword>
<evidence type="ECO:0000256" key="5">
    <source>
        <dbReference type="ARBA" id="ARBA00022771"/>
    </source>
</evidence>
<dbReference type="Pfam" id="PF06203">
    <property type="entry name" value="CCT"/>
    <property type="match status" value="1"/>
</dbReference>
<dbReference type="Pfam" id="PF00013">
    <property type="entry name" value="KH_1"/>
    <property type="match status" value="5"/>
</dbReference>
<evidence type="ECO:0000256" key="1">
    <source>
        <dbReference type="ARBA" id="ARBA00002206"/>
    </source>
</evidence>
<dbReference type="SMART" id="SM00322">
    <property type="entry name" value="KH"/>
    <property type="match status" value="5"/>
</dbReference>
<dbReference type="EMBL" id="SMMG02000001">
    <property type="protein sequence ID" value="KAA3488583.1"/>
    <property type="molecule type" value="Genomic_DNA"/>
</dbReference>
<dbReference type="SMART" id="SM00401">
    <property type="entry name" value="ZnF_GATA"/>
    <property type="match status" value="1"/>
</dbReference>
<feature type="compositionally biased region" description="Polar residues" evidence="15">
    <location>
        <begin position="19"/>
        <end position="32"/>
    </location>
</feature>
<dbReference type="Gene3D" id="3.30.50.10">
    <property type="entry name" value="Erythroid Transcription Factor GATA-1, subunit A"/>
    <property type="match status" value="1"/>
</dbReference>
<evidence type="ECO:0000256" key="7">
    <source>
        <dbReference type="ARBA" id="ARBA00023015"/>
    </source>
</evidence>
<evidence type="ECO:0000256" key="2">
    <source>
        <dbReference type="ARBA" id="ARBA00004123"/>
    </source>
</evidence>
<dbReference type="Gene3D" id="3.30.1370.10">
    <property type="entry name" value="K Homology domain, type 1"/>
    <property type="match status" value="3"/>
</dbReference>
<dbReference type="PROSITE" id="PS51320">
    <property type="entry name" value="TIFY"/>
    <property type="match status" value="1"/>
</dbReference>
<dbReference type="Pfam" id="PF00320">
    <property type="entry name" value="GATA"/>
    <property type="match status" value="1"/>
</dbReference>
<dbReference type="GO" id="GO:0003723">
    <property type="term" value="F:RNA binding"/>
    <property type="evidence" value="ECO:0007669"/>
    <property type="project" value="UniProtKB-UniRule"/>
</dbReference>
<dbReference type="GO" id="GO:0005634">
    <property type="term" value="C:nucleus"/>
    <property type="evidence" value="ECO:0007669"/>
    <property type="project" value="UniProtKB-SubCell"/>
</dbReference>
<dbReference type="SMART" id="SM00979">
    <property type="entry name" value="TIFY"/>
    <property type="match status" value="1"/>
</dbReference>
<comment type="caution">
    <text evidence="19">The sequence shown here is derived from an EMBL/GenBank/DDBJ whole genome shotgun (WGS) entry which is preliminary data.</text>
</comment>
<evidence type="ECO:0000256" key="6">
    <source>
        <dbReference type="ARBA" id="ARBA00022833"/>
    </source>
</evidence>
<keyword evidence="4" id="KW-0479">Metal-binding</keyword>
<dbReference type="PROSITE" id="PS51017">
    <property type="entry name" value="CCT"/>
    <property type="match status" value="1"/>
</dbReference>
<comment type="similarity">
    <text evidence="3">Belongs to the type IV zinc-finger family. Class C subfamily.</text>
</comment>
<dbReference type="GO" id="GO:0043565">
    <property type="term" value="F:sequence-specific DNA binding"/>
    <property type="evidence" value="ECO:0007669"/>
    <property type="project" value="InterPro"/>
</dbReference>
<dbReference type="CDD" id="cd00202">
    <property type="entry name" value="ZnF_GATA"/>
    <property type="match status" value="1"/>
</dbReference>
<sequence>MGSTFFSIPIKRTMPDPTHSANGPSKRSKPPSTTLYIPPGQVAFRLLCHVSRVGGIIGKSGSVIKQLQQATGTKIRIEDAPAECPDRVITIIGPNAVNTKVVLDLGGDGEGGSRVEEIEVSKAQEALVKVFERILEVAAESNGAALGMVSCRLLAEVKQAGGVIGKGGKVVEKIREETGTKIRVLTDNLPACASLKEEIVEIEGAVLAVKKALVAVSHRLQDCPSVSKTRAIENRSIEPILTETLHRPIDLLPQENLRRAIEVYPQETSHKHIEVVPQDPFRRPIDVIPQESFHGHIEAGSHEALPDLHVDHLSQRSSMVPSIPSDSTSYATRIHPLSLKPEKAPPLDTRTFQQEVVFRILCFSDRVGCVIGKGGATIKALQSDTGATVTIGAAITDCDERLVTVTASENPESQYSPAQKAVVLVFVKVFEASIEKGLDSGGGKGSNVTARLVVPSTQVGCLLGKGGAVISEMRKATSTSIRILGKDQVPKCVSENDQVVQISGGYSNVKDAIYHVTGTLRDNHFSTSMRTMGAKSSSSVLTETSPYERFLDNSPLELQASSGVSHSLGWHTSLAMSNTDSFGLPYSLDRPRSPGLWTSEVVFFSFSQTRVCTCMHPNLNHEHKDTCWNRTIALFYLPLAGFNLQMATGLNPRSIIDSGRGLTSFRGGLELGSGNKSAVVTNTTVEIRVPENVIDSVYGENGRNLARLREISGAKVIVHEPQIGTSDRIVVISGTPDQTQAAQSLLQAFILTVKICGYFDAKGMANSHLHSTSLYGSGAMNMQRNPEEEEEDVPGGGGGGGEESVDNPQIGYQESGGGVVTVMNNGMEEASHANLYGQGSDLTAVQGNSSADQLTLSFQGEVYVFDSVSPDKVQAVLLLLGGYEIPSGIPALAATPIAQRGMGDFPGRSIQPHRAASLNRFREKRKERCFDKKIRYTVRKEVALRMQRKKGQFTSAKAISDEVASASSGWSGTPGSGQDESMKETLCSHCGISSKKTPMMRRGPAGPRTLCNACGLKWANKGVLRDLSKVSMVAIQDPTAKTTEQSDAEANESEAVTGTAVVVSSSNRDNSGVTSER</sequence>
<dbReference type="Gene3D" id="3.30.310.210">
    <property type="match status" value="1"/>
</dbReference>
<keyword evidence="11 14" id="KW-0539">Nucleus</keyword>
<dbReference type="CDD" id="cd22462">
    <property type="entry name" value="KH-I_HEN4_like_rpt5"/>
    <property type="match status" value="1"/>
</dbReference>
<comment type="function">
    <text evidence="1">Transcriptional activator that specifically binds 5'-GATA-3' or 5'-GAT-3' motifs within gene promoters.</text>
</comment>
<keyword evidence="10" id="KW-0804">Transcription</keyword>
<evidence type="ECO:0000313" key="20">
    <source>
        <dbReference type="Proteomes" id="UP000325315"/>
    </source>
</evidence>
<dbReference type="InterPro" id="IPR000679">
    <property type="entry name" value="Znf_GATA"/>
</dbReference>
<dbReference type="PANTHER" id="PTHR46125:SF24">
    <property type="entry name" value="GATA TRANSCRIPTION FACTOR 18"/>
    <property type="match status" value="1"/>
</dbReference>
<evidence type="ECO:0000256" key="13">
    <source>
        <dbReference type="PROSITE-ProRule" id="PRU00117"/>
    </source>
</evidence>
<dbReference type="CDD" id="cd22460">
    <property type="entry name" value="KH-I_PEPPER_rpt2_like"/>
    <property type="match status" value="1"/>
</dbReference>
<comment type="subcellular location">
    <subcellularLocation>
        <location evidence="2 14">Nucleus</location>
    </subcellularLocation>
</comment>
<keyword evidence="13" id="KW-0694">RNA-binding</keyword>
<dbReference type="InterPro" id="IPR013088">
    <property type="entry name" value="Znf_NHR/GATA"/>
</dbReference>
<evidence type="ECO:0000313" key="19">
    <source>
        <dbReference type="EMBL" id="KAA3488583.1"/>
    </source>
</evidence>
<evidence type="ECO:0000256" key="14">
    <source>
        <dbReference type="PROSITE-ProRule" id="PRU00357"/>
    </source>
</evidence>
<gene>
    <name evidence="19" type="ORF">EPI10_032324</name>
</gene>
<dbReference type="InterPro" id="IPR010402">
    <property type="entry name" value="CCT_domain"/>
</dbReference>
<accession>A0A5B6X4D1</accession>